<dbReference type="InterPro" id="IPR032466">
    <property type="entry name" value="Metal_Hydrolase"/>
</dbReference>
<feature type="binding site" evidence="6">
    <location>
        <position position="63"/>
    </location>
    <ligand>
        <name>Zn(2+)</name>
        <dbReference type="ChEBI" id="CHEBI:29105"/>
        <label>1</label>
    </ligand>
</feature>
<feature type="domain" description="Dihydroorotase catalytic" evidence="7">
    <location>
        <begin position="54"/>
        <end position="241"/>
    </location>
</feature>
<feature type="binding site" evidence="6">
    <location>
        <position position="310"/>
    </location>
    <ligand>
        <name>Zn(2+)</name>
        <dbReference type="ChEBI" id="CHEBI:29105"/>
        <label>1</label>
    </ligand>
</feature>
<feature type="binding site" evidence="6">
    <location>
        <position position="314"/>
    </location>
    <ligand>
        <name>substrate</name>
    </ligand>
</feature>
<dbReference type="GO" id="GO:0004038">
    <property type="term" value="F:allantoinase activity"/>
    <property type="evidence" value="ECO:0007669"/>
    <property type="project" value="TreeGrafter"/>
</dbReference>
<dbReference type="RefSeq" id="WP_072696495.1">
    <property type="nucleotide sequence ID" value="NZ_FRDI01000003.1"/>
</dbReference>
<dbReference type="OrthoDB" id="9803027at2"/>
<evidence type="ECO:0000256" key="4">
    <source>
        <dbReference type="ARBA" id="ARBA00022801"/>
    </source>
</evidence>
<dbReference type="CDD" id="cd01317">
    <property type="entry name" value="DHOase_IIa"/>
    <property type="match status" value="1"/>
</dbReference>
<dbReference type="PROSITE" id="PS00483">
    <property type="entry name" value="DIHYDROOROTASE_2"/>
    <property type="match status" value="1"/>
</dbReference>
<dbReference type="UniPathway" id="UPA00070">
    <property type="reaction ID" value="UER00117"/>
</dbReference>
<dbReference type="HAMAP" id="MF_00220_B">
    <property type="entry name" value="PyrC_classI_B"/>
    <property type="match status" value="1"/>
</dbReference>
<accession>A0A1M7SDG7</accession>
<comment type="catalytic activity">
    <reaction evidence="6">
        <text>(S)-dihydroorotate + H2O = N-carbamoyl-L-aspartate + H(+)</text>
        <dbReference type="Rhea" id="RHEA:24296"/>
        <dbReference type="ChEBI" id="CHEBI:15377"/>
        <dbReference type="ChEBI" id="CHEBI:15378"/>
        <dbReference type="ChEBI" id="CHEBI:30864"/>
        <dbReference type="ChEBI" id="CHEBI:32814"/>
        <dbReference type="EC" id="3.5.2.3"/>
    </reaction>
</comment>
<dbReference type="AlphaFoldDB" id="A0A1M7SDG7"/>
<proteinExistence type="inferred from homology"/>
<feature type="binding site" evidence="6">
    <location>
        <begin position="65"/>
        <end position="67"/>
    </location>
    <ligand>
        <name>substrate</name>
    </ligand>
</feature>
<feature type="binding site" evidence="6">
    <location>
        <position position="97"/>
    </location>
    <ligand>
        <name>substrate</name>
    </ligand>
</feature>
<keyword evidence="6" id="KW-0862">Zinc</keyword>
<protein>
    <recommendedName>
        <fullName evidence="6">Dihydroorotase</fullName>
        <shortName evidence="6">DHOase</shortName>
        <ecNumber evidence="6">3.5.2.3</ecNumber>
    </recommendedName>
</protein>
<gene>
    <name evidence="6" type="primary">pyrC</name>
    <name evidence="8" type="ORF">SAMN02745728_00808</name>
</gene>
<feature type="active site" evidence="6">
    <location>
        <position position="310"/>
    </location>
</feature>
<evidence type="ECO:0000259" key="7">
    <source>
        <dbReference type="Pfam" id="PF12890"/>
    </source>
</evidence>
<organism evidence="8 9">
    <name type="scientific">Desulfovibrio litoralis DSM 11393</name>
    <dbReference type="NCBI Taxonomy" id="1121455"/>
    <lineage>
        <taxon>Bacteria</taxon>
        <taxon>Pseudomonadati</taxon>
        <taxon>Thermodesulfobacteriota</taxon>
        <taxon>Desulfovibrionia</taxon>
        <taxon>Desulfovibrionales</taxon>
        <taxon>Desulfovibrionaceae</taxon>
        <taxon>Desulfovibrio</taxon>
    </lineage>
</organism>
<dbReference type="InterPro" id="IPR050138">
    <property type="entry name" value="DHOase/Allantoinase_Hydrolase"/>
</dbReference>
<keyword evidence="5 6" id="KW-0665">Pyrimidine biosynthesis</keyword>
<dbReference type="InterPro" id="IPR002195">
    <property type="entry name" value="Dihydroorotase_CS"/>
</dbReference>
<keyword evidence="9" id="KW-1185">Reference proteome</keyword>
<dbReference type="SUPFAM" id="SSF51338">
    <property type="entry name" value="Composite domain of metallo-dependent hydrolases"/>
    <property type="match status" value="1"/>
</dbReference>
<reference evidence="8 9" key="1">
    <citation type="submission" date="2016-12" db="EMBL/GenBank/DDBJ databases">
        <authorList>
            <person name="Song W.-J."/>
            <person name="Kurnit D.M."/>
        </authorList>
    </citation>
    <scope>NUCLEOTIDE SEQUENCE [LARGE SCALE GENOMIC DNA]</scope>
    <source>
        <strain evidence="8 9">DSM 11393</strain>
    </source>
</reference>
<name>A0A1M7SDG7_9BACT</name>
<feature type="binding site" evidence="6">
    <location>
        <position position="184"/>
    </location>
    <ligand>
        <name>Zn(2+)</name>
        <dbReference type="ChEBI" id="CHEBI:29105"/>
        <label>2</label>
    </ligand>
</feature>
<feature type="binding site" evidence="6">
    <location>
        <position position="157"/>
    </location>
    <ligand>
        <name>Zn(2+)</name>
        <dbReference type="ChEBI" id="CHEBI:29105"/>
        <label>2</label>
    </ligand>
</feature>
<dbReference type="SUPFAM" id="SSF51556">
    <property type="entry name" value="Metallo-dependent hydrolases"/>
    <property type="match status" value="1"/>
</dbReference>
<dbReference type="PANTHER" id="PTHR43668:SF2">
    <property type="entry name" value="ALLANTOINASE"/>
    <property type="match status" value="1"/>
</dbReference>
<dbReference type="GO" id="GO:0006145">
    <property type="term" value="P:purine nucleobase catabolic process"/>
    <property type="evidence" value="ECO:0007669"/>
    <property type="project" value="TreeGrafter"/>
</dbReference>
<feature type="binding site" evidence="6">
    <location>
        <begin position="328"/>
        <end position="329"/>
    </location>
    <ligand>
        <name>substrate</name>
    </ligand>
</feature>
<dbReference type="STRING" id="1121455.SAMN02745728_00808"/>
<dbReference type="GO" id="GO:0005737">
    <property type="term" value="C:cytoplasm"/>
    <property type="evidence" value="ECO:0007669"/>
    <property type="project" value="TreeGrafter"/>
</dbReference>
<dbReference type="PANTHER" id="PTHR43668">
    <property type="entry name" value="ALLANTOINASE"/>
    <property type="match status" value="1"/>
</dbReference>
<dbReference type="EC" id="3.5.2.3" evidence="6"/>
<dbReference type="GO" id="GO:0008270">
    <property type="term" value="F:zinc ion binding"/>
    <property type="evidence" value="ECO:0007669"/>
    <property type="project" value="UniProtKB-UniRule"/>
</dbReference>
<dbReference type="InterPro" id="IPR004722">
    <property type="entry name" value="DHOase"/>
</dbReference>
<evidence type="ECO:0000256" key="1">
    <source>
        <dbReference type="ARBA" id="ARBA00002368"/>
    </source>
</evidence>
<keyword evidence="4 6" id="KW-0378">Hydrolase</keyword>
<evidence type="ECO:0000313" key="9">
    <source>
        <dbReference type="Proteomes" id="UP000186469"/>
    </source>
</evidence>
<evidence type="ECO:0000256" key="3">
    <source>
        <dbReference type="ARBA" id="ARBA00022723"/>
    </source>
</evidence>
<dbReference type="EMBL" id="FRDI01000003">
    <property type="protein sequence ID" value="SHN56567.1"/>
    <property type="molecule type" value="Genomic_DNA"/>
</dbReference>
<keyword evidence="3 6" id="KW-0479">Metal-binding</keyword>
<evidence type="ECO:0000313" key="8">
    <source>
        <dbReference type="EMBL" id="SHN56567.1"/>
    </source>
</evidence>
<comment type="pathway">
    <text evidence="6">Pyrimidine metabolism; UMP biosynthesis via de novo pathway; (S)-dihydroorotate from bicarbonate: step 3/3.</text>
</comment>
<evidence type="ECO:0000256" key="2">
    <source>
        <dbReference type="ARBA" id="ARBA00010286"/>
    </source>
</evidence>
<dbReference type="Gene3D" id="3.20.20.140">
    <property type="entry name" value="Metal-dependent hydrolases"/>
    <property type="match status" value="1"/>
</dbReference>
<dbReference type="NCBIfam" id="TIGR00857">
    <property type="entry name" value="pyrC_multi"/>
    <property type="match status" value="1"/>
</dbReference>
<sequence length="427" mass="46643">MFTNNLLLKNVILAGNSEGLKDILVLDGKINRVDKVGVINHTENTPHYDAKGLLCFPSFIDAHTHMREPGYEYKEDIQSGLTAAAYGGFSAIMCMANTKPCNDSASVTRFMLEQANKAFPQGPFLYPVGALTVGLKGEELAPLAELKEAGCIAFSNDGRPMENSDLFRHAVEYAADLNMLVIDHCEDLSLAKGGVMNEGISSGRLGLKGQPVVAESLHVARDILMAEYLNLPVHLAHISTAQSVELIRWAKKRGVKVTAETCPHYLLLDDTALSGYDANYKVSPPLRSINDVVALSFGLAEGVIDIMVTDHAPHAAHEKEKTLDEAPFGFTGLDLAVSLSFELVKKGIISLTRMVEIWSTAPASLFNLPVNRFEVGDPADFFLFDPDEKWVVGRDTLKSKSVNTPWLGEQITGRVKQHWLSGRPLIA</sequence>
<comment type="function">
    <text evidence="1 6">Catalyzes the reversible cyclization of carbamoyl aspartate to dihydroorotate.</text>
</comment>
<dbReference type="GO" id="GO:0044205">
    <property type="term" value="P:'de novo' UMP biosynthetic process"/>
    <property type="evidence" value="ECO:0007669"/>
    <property type="project" value="UniProtKB-UniRule"/>
</dbReference>
<dbReference type="Gene3D" id="2.30.40.10">
    <property type="entry name" value="Urease, subunit C, domain 1"/>
    <property type="match status" value="1"/>
</dbReference>
<comment type="caution">
    <text evidence="6">Lacks conserved residue(s) required for the propagation of feature annotation.</text>
</comment>
<dbReference type="Proteomes" id="UP000186469">
    <property type="component" value="Unassembled WGS sequence"/>
</dbReference>
<evidence type="ECO:0000256" key="5">
    <source>
        <dbReference type="ARBA" id="ARBA00022975"/>
    </source>
</evidence>
<dbReference type="InterPro" id="IPR011059">
    <property type="entry name" value="Metal-dep_hydrolase_composite"/>
</dbReference>
<dbReference type="Pfam" id="PF12890">
    <property type="entry name" value="DHOase"/>
    <property type="match status" value="1"/>
</dbReference>
<feature type="binding site" evidence="6">
    <location>
        <position position="65"/>
    </location>
    <ligand>
        <name>Zn(2+)</name>
        <dbReference type="ChEBI" id="CHEBI:29105"/>
        <label>1</label>
    </ligand>
</feature>
<comment type="cofactor">
    <cofactor evidence="6">
        <name>Zn(2+)</name>
        <dbReference type="ChEBI" id="CHEBI:29105"/>
    </cofactor>
    <text evidence="6">Binds 2 Zn(2+) ions per subunit.</text>
</comment>
<dbReference type="InterPro" id="IPR024403">
    <property type="entry name" value="DHOase_cat"/>
</dbReference>
<feature type="binding site" evidence="6">
    <location>
        <position position="237"/>
    </location>
    <ligand>
        <name>Zn(2+)</name>
        <dbReference type="ChEBI" id="CHEBI:29105"/>
        <label>2</label>
    </ligand>
</feature>
<comment type="similarity">
    <text evidence="2 6">Belongs to the metallo-dependent hydrolases superfamily. DHOase family. Class I DHOase subfamily.</text>
</comment>
<feature type="binding site" evidence="6">
    <location>
        <position position="157"/>
    </location>
    <ligand>
        <name>Zn(2+)</name>
        <dbReference type="ChEBI" id="CHEBI:29105"/>
        <label>1</label>
    </ligand>
</feature>
<evidence type="ECO:0000256" key="6">
    <source>
        <dbReference type="HAMAP-Rule" id="MF_00220"/>
    </source>
</evidence>
<dbReference type="GO" id="GO:0004151">
    <property type="term" value="F:dihydroorotase activity"/>
    <property type="evidence" value="ECO:0007669"/>
    <property type="project" value="UniProtKB-UniRule"/>
</dbReference>